<dbReference type="PANTHER" id="PTHR34406">
    <property type="entry name" value="PROTEIN YCEI"/>
    <property type="match status" value="1"/>
</dbReference>
<feature type="domain" description="Lipid/polyisoprenoid-binding YceI-like" evidence="2">
    <location>
        <begin position="3"/>
        <end position="172"/>
    </location>
</feature>
<dbReference type="SUPFAM" id="SSF101874">
    <property type="entry name" value="YceI-like"/>
    <property type="match status" value="1"/>
</dbReference>
<dbReference type="Gene3D" id="2.40.128.110">
    <property type="entry name" value="Lipid/polyisoprenoid-binding, YceI-like"/>
    <property type="match status" value="1"/>
</dbReference>
<name>A7NS95_ROSCS</name>
<evidence type="ECO:0000313" key="4">
    <source>
        <dbReference type="Proteomes" id="UP000000263"/>
    </source>
</evidence>
<accession>A7NS95</accession>
<dbReference type="RefSeq" id="WP_012122862.1">
    <property type="nucleotide sequence ID" value="NC_009767.1"/>
</dbReference>
<proteinExistence type="inferred from homology"/>
<dbReference type="KEGG" id="rca:Rcas_4425"/>
<reference evidence="3 4" key="1">
    <citation type="submission" date="2007-08" db="EMBL/GenBank/DDBJ databases">
        <title>Complete sequence of Roseiflexus castenholzii DSM 13941.</title>
        <authorList>
            <consortium name="US DOE Joint Genome Institute"/>
            <person name="Copeland A."/>
            <person name="Lucas S."/>
            <person name="Lapidus A."/>
            <person name="Barry K."/>
            <person name="Glavina del Rio T."/>
            <person name="Dalin E."/>
            <person name="Tice H."/>
            <person name="Pitluck S."/>
            <person name="Thompson L.S."/>
            <person name="Brettin T."/>
            <person name="Bruce D."/>
            <person name="Detter J.C."/>
            <person name="Han C."/>
            <person name="Tapia R."/>
            <person name="Schmutz J."/>
            <person name="Larimer F."/>
            <person name="Land M."/>
            <person name="Hauser L."/>
            <person name="Kyrpides N."/>
            <person name="Mikhailova N."/>
            <person name="Bryant D.A."/>
            <person name="Hanada S."/>
            <person name="Tsukatani Y."/>
            <person name="Richardson P."/>
        </authorList>
    </citation>
    <scope>NUCLEOTIDE SEQUENCE [LARGE SCALE GENOMIC DNA]</scope>
    <source>
        <strain evidence="4">DSM 13941 / HLO8</strain>
    </source>
</reference>
<organism evidence="3 4">
    <name type="scientific">Roseiflexus castenholzii (strain DSM 13941 / HLO8)</name>
    <dbReference type="NCBI Taxonomy" id="383372"/>
    <lineage>
        <taxon>Bacteria</taxon>
        <taxon>Bacillati</taxon>
        <taxon>Chloroflexota</taxon>
        <taxon>Chloroflexia</taxon>
        <taxon>Chloroflexales</taxon>
        <taxon>Roseiflexineae</taxon>
        <taxon>Roseiflexaceae</taxon>
        <taxon>Roseiflexus</taxon>
    </lineage>
</organism>
<dbReference type="PANTHER" id="PTHR34406:SF1">
    <property type="entry name" value="PROTEIN YCEI"/>
    <property type="match status" value="1"/>
</dbReference>
<dbReference type="AlphaFoldDB" id="A7NS95"/>
<evidence type="ECO:0000259" key="2">
    <source>
        <dbReference type="SMART" id="SM00867"/>
    </source>
</evidence>
<protein>
    <submittedName>
        <fullName evidence="3">YceI family protein</fullName>
    </submittedName>
</protein>
<dbReference type="HOGENOM" id="CLU_071003_3_0_0"/>
<evidence type="ECO:0000256" key="1">
    <source>
        <dbReference type="ARBA" id="ARBA00008812"/>
    </source>
</evidence>
<dbReference type="EMBL" id="CP000804">
    <property type="protein sequence ID" value="ABU60441.1"/>
    <property type="molecule type" value="Genomic_DNA"/>
</dbReference>
<dbReference type="eggNOG" id="COG2353">
    <property type="taxonomic scope" value="Bacteria"/>
</dbReference>
<dbReference type="Proteomes" id="UP000000263">
    <property type="component" value="Chromosome"/>
</dbReference>
<gene>
    <name evidence="3" type="ordered locus">Rcas_4425</name>
</gene>
<dbReference type="InterPro" id="IPR036761">
    <property type="entry name" value="TTHA0802/YceI-like_sf"/>
</dbReference>
<dbReference type="OrthoDB" id="9811006at2"/>
<dbReference type="InterPro" id="IPR007372">
    <property type="entry name" value="Lipid/polyisoprenoid-bd_YceI"/>
</dbReference>
<dbReference type="SMART" id="SM00867">
    <property type="entry name" value="YceI"/>
    <property type="match status" value="1"/>
</dbReference>
<dbReference type="Pfam" id="PF04264">
    <property type="entry name" value="YceI"/>
    <property type="match status" value="1"/>
</dbReference>
<comment type="similarity">
    <text evidence="1">Belongs to the UPF0312 family.</text>
</comment>
<evidence type="ECO:0000313" key="3">
    <source>
        <dbReference type="EMBL" id="ABU60441.1"/>
    </source>
</evidence>
<keyword evidence="4" id="KW-1185">Reference proteome</keyword>
<sequence length="188" mass="21013">MAQWIIDDSHSLIQFTVRHMMISKVRGRFDRFSGTITADEQNPANSSVYVQIEAASINTRDARRDGHLTSPDFLDVAHYPHITFVSKRIEVLDESRGRMVGDLTIRGVTHEVTLDVEYNGQARSPWGTVSAGFHASTTINRKDWGLTWNMALETGGVLVGDEVEIDIEVELIRQEEQPTETVEATAAS</sequence>